<proteinExistence type="predicted"/>
<gene>
    <name evidence="1" type="ORF">ACFQE5_17390</name>
</gene>
<keyword evidence="2" id="KW-1185">Reference proteome</keyword>
<dbReference type="EMBL" id="JBHSQW010000035">
    <property type="protein sequence ID" value="MFC5995982.1"/>
    <property type="molecule type" value="Genomic_DNA"/>
</dbReference>
<dbReference type="Proteomes" id="UP001596302">
    <property type="component" value="Unassembled WGS sequence"/>
</dbReference>
<evidence type="ECO:0008006" key="3">
    <source>
        <dbReference type="Google" id="ProtNLM"/>
    </source>
</evidence>
<evidence type="ECO:0000313" key="1">
    <source>
        <dbReference type="EMBL" id="MFC5995982.1"/>
    </source>
</evidence>
<reference evidence="2" key="1">
    <citation type="journal article" date="2019" name="Int. J. Syst. Evol. Microbiol.">
        <title>The Global Catalogue of Microorganisms (GCM) 10K type strain sequencing project: providing services to taxonomists for standard genome sequencing and annotation.</title>
        <authorList>
            <consortium name="The Broad Institute Genomics Platform"/>
            <consortium name="The Broad Institute Genome Sequencing Center for Infectious Disease"/>
            <person name="Wu L."/>
            <person name="Ma J."/>
        </authorList>
    </citation>
    <scope>NUCLEOTIDE SEQUENCE [LARGE SCALE GENOMIC DNA]</scope>
    <source>
        <strain evidence="2">CCM 8391</strain>
    </source>
</reference>
<dbReference type="RefSeq" id="WP_379586406.1">
    <property type="nucleotide sequence ID" value="NZ_JBHSQW010000035.1"/>
</dbReference>
<dbReference type="PROSITE" id="PS51257">
    <property type="entry name" value="PROKAR_LIPOPROTEIN"/>
    <property type="match status" value="1"/>
</dbReference>
<protein>
    <recommendedName>
        <fullName evidence="3">Lipoprotein LpqN</fullName>
    </recommendedName>
</protein>
<name>A0ABW1J5U4_9PSEU</name>
<comment type="caution">
    <text evidence="1">The sequence shown here is derived from an EMBL/GenBank/DDBJ whole genome shotgun (WGS) entry which is preliminary data.</text>
</comment>
<sequence length="223" mass="24374">MTVRAALRRSAMAPVAIVAVLLAVVGCGAPSYNYVANSAERTYIKVPATWRPIDPRQLADVLGVDPAGGDHGLWMQAYDADLQPSPSHLFGQDAPQPVVFVSVQTIPKNVQGQLSLDHLRDLVYPVSPTARQQLELTGSSSLSDFALITDEVLTPGHGVRGVHSEYRYRIQGGPPQIIDQIGYLNDDASKLYLAFARCSAQCFQQREREIESVISSFTVREQP</sequence>
<accession>A0ABW1J5U4</accession>
<evidence type="ECO:0000313" key="2">
    <source>
        <dbReference type="Proteomes" id="UP001596302"/>
    </source>
</evidence>
<organism evidence="1 2">
    <name type="scientific">Pseudonocardia hispaniensis</name>
    <dbReference type="NCBI Taxonomy" id="904933"/>
    <lineage>
        <taxon>Bacteria</taxon>
        <taxon>Bacillati</taxon>
        <taxon>Actinomycetota</taxon>
        <taxon>Actinomycetes</taxon>
        <taxon>Pseudonocardiales</taxon>
        <taxon>Pseudonocardiaceae</taxon>
        <taxon>Pseudonocardia</taxon>
    </lineage>
</organism>